<sequence length="229" mass="25046">MKRFFDPELVLRTYRNPLAWLVLTVDLLPILAIVIYGWGAVPLVALYWLENLVIGVMTILRMIGTGFTSLLNLAGLVFIIPFFIFHYGMFCYGHGLFIRSMSGKGMSSGGEDPLGLVQWALGSGQGMAWFVGAILAVNLMLYVSDYILKGEFRDADLGSEMFAPYGRIVTLHVAIILGAFLAIGLGQPLLGVLLLIILRVVFGVIVSMLRQFKREAGGDRTADALAQGV</sequence>
<comment type="caution">
    <text evidence="1">The sequence shown here is derived from an EMBL/GenBank/DDBJ whole genome shotgun (WGS) entry which is preliminary data.</text>
</comment>
<dbReference type="STRING" id="1280941.HY2_04240"/>
<accession>A0A062TZM3</accession>
<keyword evidence="2" id="KW-1185">Reference proteome</keyword>
<reference evidence="1 2" key="1">
    <citation type="submission" date="2013-04" db="EMBL/GenBank/DDBJ databases">
        <title>Hyphomonas sp. T24B3 Genome Sequencing.</title>
        <authorList>
            <person name="Lai Q."/>
            <person name="Shao Z."/>
        </authorList>
    </citation>
    <scope>NUCLEOTIDE SEQUENCE [LARGE SCALE GENOMIC DNA]</scope>
    <source>
        <strain evidence="1 2">T24B3</strain>
    </source>
</reference>
<dbReference type="AlphaFoldDB" id="A0A062TZM3"/>
<dbReference type="OrthoDB" id="278054at2"/>
<evidence type="ECO:0000313" key="1">
    <source>
        <dbReference type="EMBL" id="RAN31735.1"/>
    </source>
</evidence>
<dbReference type="RefSeq" id="WP_034828324.1">
    <property type="nucleotide sequence ID" value="NZ_AWFA01000045.1"/>
</dbReference>
<dbReference type="InterPro" id="IPR045466">
    <property type="entry name" value="DUF6498"/>
</dbReference>
<dbReference type="Proteomes" id="UP000249123">
    <property type="component" value="Unassembled WGS sequence"/>
</dbReference>
<dbReference type="EMBL" id="AWFB01000045">
    <property type="protein sequence ID" value="RAN31735.1"/>
    <property type="molecule type" value="Genomic_DNA"/>
</dbReference>
<gene>
    <name evidence="1" type="ORF">HY3_03935</name>
</gene>
<organism evidence="1 2">
    <name type="scientific">Hyphomonas pacifica</name>
    <dbReference type="NCBI Taxonomy" id="1280941"/>
    <lineage>
        <taxon>Bacteria</taxon>
        <taxon>Pseudomonadati</taxon>
        <taxon>Pseudomonadota</taxon>
        <taxon>Alphaproteobacteria</taxon>
        <taxon>Hyphomonadales</taxon>
        <taxon>Hyphomonadaceae</taxon>
        <taxon>Hyphomonas</taxon>
    </lineage>
</organism>
<proteinExistence type="predicted"/>
<dbReference type="Pfam" id="PF20108">
    <property type="entry name" value="DUF6498"/>
    <property type="match status" value="1"/>
</dbReference>
<protein>
    <submittedName>
        <fullName evidence="1">Uncharacterized protein</fullName>
    </submittedName>
</protein>
<dbReference type="eggNOG" id="ENOG50330QK">
    <property type="taxonomic scope" value="Bacteria"/>
</dbReference>
<name>A0A062TZM3_9PROT</name>
<evidence type="ECO:0000313" key="2">
    <source>
        <dbReference type="Proteomes" id="UP000249123"/>
    </source>
</evidence>